<evidence type="ECO:0000313" key="6">
    <source>
        <dbReference type="Proteomes" id="UP000281647"/>
    </source>
</evidence>
<dbReference type="GO" id="GO:0031564">
    <property type="term" value="P:transcription antitermination"/>
    <property type="evidence" value="ECO:0007669"/>
    <property type="project" value="UniProtKB-KW"/>
</dbReference>
<dbReference type="Pfam" id="PF02357">
    <property type="entry name" value="NusG"/>
    <property type="match status" value="1"/>
</dbReference>
<evidence type="ECO:0000313" key="5">
    <source>
        <dbReference type="EMBL" id="RUM98087.1"/>
    </source>
</evidence>
<sequence>MTIDRKRLSESDYVWLDRTGEPINIDRAWQKSDQRIALSRRQQAMLAAAGMDGPEARWYVLQVKRGLDIVVDKALEDANIEHWMAQETIVVRRRGRYGVMRPKAKTVPFLPGYIFVRVVWCGPCWDALSGIDGVASVLGGAERPAPVPADKMLKLRAYVEHDPEAIKSMLREINPGDMVSVDDGPFASFPGEVVAVDDRGRALIEVMIFGRAVSVDLELAQISKR</sequence>
<dbReference type="AlphaFoldDB" id="A0A432V7E6"/>
<dbReference type="Gene3D" id="2.30.30.30">
    <property type="match status" value="1"/>
</dbReference>
<comment type="caution">
    <text evidence="5">The sequence shown here is derived from an EMBL/GenBank/DDBJ whole genome shotgun (WGS) entry which is preliminary data.</text>
</comment>
<proteinExistence type="predicted"/>
<accession>A0A432V7E6</accession>
<protein>
    <submittedName>
        <fullName evidence="5">Transcriptional antiterminator NusG</fullName>
    </submittedName>
</protein>
<evidence type="ECO:0000259" key="4">
    <source>
        <dbReference type="SMART" id="SM00738"/>
    </source>
</evidence>
<dbReference type="SMART" id="SM00738">
    <property type="entry name" value="NGN"/>
    <property type="match status" value="1"/>
</dbReference>
<dbReference type="InterPro" id="IPR043425">
    <property type="entry name" value="NusG-like"/>
</dbReference>
<dbReference type="GO" id="GO:0006354">
    <property type="term" value="P:DNA-templated transcription elongation"/>
    <property type="evidence" value="ECO:0007669"/>
    <property type="project" value="InterPro"/>
</dbReference>
<reference evidence="5 6" key="1">
    <citation type="submission" date="2018-11" db="EMBL/GenBank/DDBJ databases">
        <title>Pseudaminobacter arsenicus sp. nov., an arsenic-resistant bacterium isolated from arsenic-rich aquifers.</title>
        <authorList>
            <person name="Mu Y."/>
        </authorList>
    </citation>
    <scope>NUCLEOTIDE SEQUENCE [LARGE SCALE GENOMIC DNA]</scope>
    <source>
        <strain evidence="5 6">CB3</strain>
    </source>
</reference>
<dbReference type="Proteomes" id="UP000281647">
    <property type="component" value="Unassembled WGS sequence"/>
</dbReference>
<keyword evidence="2" id="KW-0805">Transcription regulation</keyword>
<dbReference type="SUPFAM" id="SSF50104">
    <property type="entry name" value="Translation proteins SH3-like domain"/>
    <property type="match status" value="1"/>
</dbReference>
<dbReference type="InterPro" id="IPR036735">
    <property type="entry name" value="NGN_dom_sf"/>
</dbReference>
<dbReference type="InterPro" id="IPR014722">
    <property type="entry name" value="Rib_uL2_dom2"/>
</dbReference>
<organism evidence="5 6">
    <name type="scientific">Borborobacter arsenicus</name>
    <dbReference type="NCBI Taxonomy" id="1851146"/>
    <lineage>
        <taxon>Bacteria</taxon>
        <taxon>Pseudomonadati</taxon>
        <taxon>Pseudomonadota</taxon>
        <taxon>Alphaproteobacteria</taxon>
        <taxon>Hyphomicrobiales</taxon>
        <taxon>Phyllobacteriaceae</taxon>
        <taxon>Borborobacter</taxon>
    </lineage>
</organism>
<keyword evidence="1" id="KW-0889">Transcription antitermination</keyword>
<dbReference type="InterPro" id="IPR008991">
    <property type="entry name" value="Translation_prot_SH3-like_sf"/>
</dbReference>
<feature type="domain" description="NusG-like N-terminal" evidence="4">
    <location>
        <begin position="55"/>
        <end position="159"/>
    </location>
</feature>
<dbReference type="EMBL" id="RKST01000008">
    <property type="protein sequence ID" value="RUM98087.1"/>
    <property type="molecule type" value="Genomic_DNA"/>
</dbReference>
<evidence type="ECO:0000256" key="1">
    <source>
        <dbReference type="ARBA" id="ARBA00022814"/>
    </source>
</evidence>
<dbReference type="CDD" id="cd06091">
    <property type="entry name" value="KOW_NusG"/>
    <property type="match status" value="1"/>
</dbReference>
<dbReference type="Gene3D" id="3.30.70.940">
    <property type="entry name" value="NusG, N-terminal domain"/>
    <property type="match status" value="1"/>
</dbReference>
<dbReference type="PANTHER" id="PTHR30265">
    <property type="entry name" value="RHO-INTERACTING TRANSCRIPTION TERMINATION FACTOR NUSG"/>
    <property type="match status" value="1"/>
</dbReference>
<keyword evidence="3" id="KW-0804">Transcription</keyword>
<evidence type="ECO:0000256" key="2">
    <source>
        <dbReference type="ARBA" id="ARBA00023015"/>
    </source>
</evidence>
<keyword evidence="6" id="KW-1185">Reference proteome</keyword>
<dbReference type="OrthoDB" id="7909051at2"/>
<dbReference type="SUPFAM" id="SSF82679">
    <property type="entry name" value="N-utilization substance G protein NusG, N-terminal domain"/>
    <property type="match status" value="1"/>
</dbReference>
<name>A0A432V7E6_9HYPH</name>
<gene>
    <name evidence="5" type="ORF">EET67_09820</name>
</gene>
<dbReference type="PANTHER" id="PTHR30265:SF4">
    <property type="entry name" value="KOW MOTIF FAMILY PROTEIN, EXPRESSED"/>
    <property type="match status" value="1"/>
</dbReference>
<evidence type="ECO:0000256" key="3">
    <source>
        <dbReference type="ARBA" id="ARBA00023163"/>
    </source>
</evidence>
<dbReference type="InterPro" id="IPR006645">
    <property type="entry name" value="NGN-like_dom"/>
</dbReference>